<dbReference type="Pfam" id="PF22590">
    <property type="entry name" value="Cas3-like_C_2"/>
    <property type="match status" value="1"/>
</dbReference>
<gene>
    <name evidence="13" type="ORF">dnl_30710</name>
</gene>
<dbReference type="InterPro" id="IPR038257">
    <property type="entry name" value="CRISPR-assoc_Cas3_HD_sf"/>
</dbReference>
<dbReference type="PANTHER" id="PTHR47957:SF3">
    <property type="entry name" value="ATP-DEPENDENT HELICASE HRQ1"/>
    <property type="match status" value="1"/>
</dbReference>
<dbReference type="GO" id="GO:0043138">
    <property type="term" value="F:3'-5' DNA helicase activity"/>
    <property type="evidence" value="ECO:0007669"/>
    <property type="project" value="TreeGrafter"/>
</dbReference>
<dbReference type="Gene3D" id="1.10.3210.30">
    <property type="match status" value="1"/>
</dbReference>
<dbReference type="Pfam" id="PF00270">
    <property type="entry name" value="DEAD"/>
    <property type="match status" value="1"/>
</dbReference>
<sequence length="786" mass="90998">MSVNMLRSHSSPDLFLHEHINQVFTAMQGIFSWHSESLITSEIREICQKLSCCHDLGKGSSAFQEYIADPERFLEENDPLDKSHTPLSFFLTISKAEQEKRDSLETLLLCACIYGHHGGLPLLPPRCGQSGKQKTLDQFAAGRMYKILCTQIENTDYAALEKETDVPLTGLSSDKKMFLKISRFLKNHLFSSLRKLSVDDAVIFRLKTQLSFSILLEADKAFLAVKNSDLYLKRDPRFWQSQWIDLFIGNPEDTEVNRLRQKAKKAVQESIANNRQDFIQSLTAPTGLGKTLLAADWALRNRELSIAEVHYPPKIIVVMPFLSIIDQTSGVYKKLLEFGTDKPDGSWFLTSHSLSDREYSPEMEDNEAGFFIDTWRTELIITTYDQFLMSLVDPKARYQMRFHNLCDSLIIMDEVQSLPCHMWQLLNTVFKYLADTCNTKILLMSATLPPFVKDARPLLENYKDYFIFRRYKFIFKHGGSQNINDFCEKIGKRLINWLEIGERVLITLNTRKSAGMVFDYLQKLWPEEYQDIKAFFISADVTPKDRLKKIEEIKKGRPCIVVSTQCIEAGVDIDMSLIIRDFAPWDSLVQIAGRCNREGERGEFLTVEIADLSDDKGKRYSEMIYDIIHLNVTRHIIGDRDTISEHETLAFSEEYFDRLNSAKDTGKKHLERFAYWEEDVSIHELLRGDKMQHTFLVIEQDRELLNKMKQIKDIEDRWKRRDAWRKLAGRIASISVSIFARYGFKPEEIASNQMGQWILHDGYYDSESGLKIDSIYADKNNVSIIF</sequence>
<evidence type="ECO:0000256" key="6">
    <source>
        <dbReference type="ARBA" id="ARBA00022801"/>
    </source>
</evidence>
<dbReference type="CDD" id="cd09641">
    <property type="entry name" value="Cas3''_I"/>
    <property type="match status" value="1"/>
</dbReference>
<dbReference type="GO" id="GO:0004518">
    <property type="term" value="F:nuclease activity"/>
    <property type="evidence" value="ECO:0007669"/>
    <property type="project" value="UniProtKB-KW"/>
</dbReference>
<evidence type="ECO:0000313" key="14">
    <source>
        <dbReference type="Proteomes" id="UP000663720"/>
    </source>
</evidence>
<reference evidence="13" key="1">
    <citation type="journal article" date="2021" name="Microb. Physiol.">
        <title>Proteogenomic Insights into the Physiology of Marine, Sulfate-Reducing, Filamentous Desulfonema limicola and Desulfonema magnum.</title>
        <authorList>
            <person name="Schnaars V."/>
            <person name="Wohlbrand L."/>
            <person name="Scheve S."/>
            <person name="Hinrichs C."/>
            <person name="Reinhardt R."/>
            <person name="Rabus R."/>
        </authorList>
    </citation>
    <scope>NUCLEOTIDE SEQUENCE</scope>
    <source>
        <strain evidence="13">5ac10</strain>
    </source>
</reference>
<dbReference type="InterPro" id="IPR011545">
    <property type="entry name" value="DEAD/DEAH_box_helicase_dom"/>
</dbReference>
<organism evidence="13 14">
    <name type="scientific">Desulfonema limicola</name>
    <dbReference type="NCBI Taxonomy" id="45656"/>
    <lineage>
        <taxon>Bacteria</taxon>
        <taxon>Pseudomonadati</taxon>
        <taxon>Thermodesulfobacteriota</taxon>
        <taxon>Desulfobacteria</taxon>
        <taxon>Desulfobacterales</taxon>
        <taxon>Desulfococcaceae</taxon>
        <taxon>Desulfonema</taxon>
    </lineage>
</organism>
<evidence type="ECO:0000259" key="11">
    <source>
        <dbReference type="PROSITE" id="PS51194"/>
    </source>
</evidence>
<dbReference type="NCBIfam" id="TIGR01587">
    <property type="entry name" value="cas3_core"/>
    <property type="match status" value="1"/>
</dbReference>
<accession>A0A975GH07</accession>
<dbReference type="InterPro" id="IPR006474">
    <property type="entry name" value="Helicase_Cas3_CRISPR-ass_core"/>
</dbReference>
<dbReference type="KEGG" id="dli:dnl_30710"/>
<dbReference type="InterPro" id="IPR001650">
    <property type="entry name" value="Helicase_C-like"/>
</dbReference>
<evidence type="ECO:0000256" key="7">
    <source>
        <dbReference type="ARBA" id="ARBA00022806"/>
    </source>
</evidence>
<evidence type="ECO:0000256" key="4">
    <source>
        <dbReference type="ARBA" id="ARBA00022723"/>
    </source>
</evidence>
<dbReference type="GO" id="GO:0003676">
    <property type="term" value="F:nucleic acid binding"/>
    <property type="evidence" value="ECO:0007669"/>
    <property type="project" value="InterPro"/>
</dbReference>
<dbReference type="GO" id="GO:0005524">
    <property type="term" value="F:ATP binding"/>
    <property type="evidence" value="ECO:0007669"/>
    <property type="project" value="UniProtKB-KW"/>
</dbReference>
<dbReference type="Pfam" id="PF18019">
    <property type="entry name" value="Cas3_HD"/>
    <property type="match status" value="1"/>
</dbReference>
<name>A0A975GH07_9BACT</name>
<dbReference type="Proteomes" id="UP000663720">
    <property type="component" value="Chromosome"/>
</dbReference>
<dbReference type="GO" id="GO:0051607">
    <property type="term" value="P:defense response to virus"/>
    <property type="evidence" value="ECO:0007669"/>
    <property type="project" value="UniProtKB-KW"/>
</dbReference>
<dbReference type="PROSITE" id="PS51194">
    <property type="entry name" value="HELICASE_CTER"/>
    <property type="match status" value="1"/>
</dbReference>
<dbReference type="InterPro" id="IPR054712">
    <property type="entry name" value="Cas3-like_dom"/>
</dbReference>
<protein>
    <submittedName>
        <fullName evidence="13">CRISPR-associated helicase Cas3</fullName>
    </submittedName>
</protein>
<evidence type="ECO:0000256" key="3">
    <source>
        <dbReference type="ARBA" id="ARBA00022722"/>
    </source>
</evidence>
<dbReference type="GO" id="GO:0046872">
    <property type="term" value="F:metal ion binding"/>
    <property type="evidence" value="ECO:0007669"/>
    <property type="project" value="UniProtKB-KW"/>
</dbReference>
<keyword evidence="7" id="KW-0347">Helicase</keyword>
<dbReference type="AlphaFoldDB" id="A0A975GH07"/>
<proteinExistence type="inferred from homology"/>
<dbReference type="PROSITE" id="PS51192">
    <property type="entry name" value="HELICASE_ATP_BIND_1"/>
    <property type="match status" value="1"/>
</dbReference>
<dbReference type="GO" id="GO:0006289">
    <property type="term" value="P:nucleotide-excision repair"/>
    <property type="evidence" value="ECO:0007669"/>
    <property type="project" value="TreeGrafter"/>
</dbReference>
<dbReference type="PANTHER" id="PTHR47957">
    <property type="entry name" value="ATP-DEPENDENT HELICASE HRQ1"/>
    <property type="match status" value="1"/>
</dbReference>
<evidence type="ECO:0000256" key="9">
    <source>
        <dbReference type="ARBA" id="ARBA00023118"/>
    </source>
</evidence>
<keyword evidence="4" id="KW-0479">Metal-binding</keyword>
<dbReference type="NCBIfam" id="TIGR01596">
    <property type="entry name" value="cas3_HD"/>
    <property type="match status" value="1"/>
</dbReference>
<dbReference type="Gene3D" id="3.40.50.300">
    <property type="entry name" value="P-loop containing nucleotide triphosphate hydrolases"/>
    <property type="match status" value="2"/>
</dbReference>
<evidence type="ECO:0000313" key="13">
    <source>
        <dbReference type="EMBL" id="QTA80758.1"/>
    </source>
</evidence>
<dbReference type="SUPFAM" id="SSF52540">
    <property type="entry name" value="P-loop containing nucleoside triphosphate hydrolases"/>
    <property type="match status" value="1"/>
</dbReference>
<dbReference type="InterPro" id="IPR014001">
    <property type="entry name" value="Helicase_ATP-bd"/>
</dbReference>
<keyword evidence="9" id="KW-0051">Antiviral defense</keyword>
<keyword evidence="6" id="KW-0378">Hydrolase</keyword>
<comment type="similarity">
    <text evidence="1">In the N-terminal section; belongs to the CRISPR-associated nuclease Cas3-HD family.</text>
</comment>
<dbReference type="EMBL" id="CP061799">
    <property type="protein sequence ID" value="QTA80758.1"/>
    <property type="molecule type" value="Genomic_DNA"/>
</dbReference>
<evidence type="ECO:0000256" key="5">
    <source>
        <dbReference type="ARBA" id="ARBA00022741"/>
    </source>
</evidence>
<evidence type="ECO:0000259" key="10">
    <source>
        <dbReference type="PROSITE" id="PS51192"/>
    </source>
</evidence>
<comment type="similarity">
    <text evidence="2">In the central section; belongs to the CRISPR-associated helicase Cas3 family.</text>
</comment>
<evidence type="ECO:0000256" key="8">
    <source>
        <dbReference type="ARBA" id="ARBA00022840"/>
    </source>
</evidence>
<dbReference type="GO" id="GO:0036297">
    <property type="term" value="P:interstrand cross-link repair"/>
    <property type="evidence" value="ECO:0007669"/>
    <property type="project" value="TreeGrafter"/>
</dbReference>
<dbReference type="SMART" id="SM00487">
    <property type="entry name" value="DEXDc"/>
    <property type="match status" value="1"/>
</dbReference>
<evidence type="ECO:0000259" key="12">
    <source>
        <dbReference type="PROSITE" id="PS51643"/>
    </source>
</evidence>
<dbReference type="RefSeq" id="WP_207692335.1">
    <property type="nucleotide sequence ID" value="NZ_CP061799.1"/>
</dbReference>
<dbReference type="InterPro" id="IPR027417">
    <property type="entry name" value="P-loop_NTPase"/>
</dbReference>
<feature type="domain" description="HD Cas3-type" evidence="12">
    <location>
        <begin position="9"/>
        <end position="221"/>
    </location>
</feature>
<dbReference type="SMART" id="SM00490">
    <property type="entry name" value="HELICc"/>
    <property type="match status" value="1"/>
</dbReference>
<dbReference type="PROSITE" id="PS51643">
    <property type="entry name" value="HD_CAS3"/>
    <property type="match status" value="1"/>
</dbReference>
<feature type="domain" description="Helicase ATP-binding" evidence="10">
    <location>
        <begin position="271"/>
        <end position="466"/>
    </location>
</feature>
<dbReference type="InterPro" id="IPR006483">
    <property type="entry name" value="CRISPR-assoc_Cas3_HD"/>
</dbReference>
<keyword evidence="5" id="KW-0547">Nucleotide-binding</keyword>
<feature type="domain" description="Helicase C-terminal" evidence="11">
    <location>
        <begin position="482"/>
        <end position="643"/>
    </location>
</feature>
<evidence type="ECO:0000256" key="2">
    <source>
        <dbReference type="ARBA" id="ARBA00009046"/>
    </source>
</evidence>
<keyword evidence="14" id="KW-1185">Reference proteome</keyword>
<keyword evidence="8" id="KW-0067">ATP-binding</keyword>
<dbReference type="GO" id="GO:0016787">
    <property type="term" value="F:hydrolase activity"/>
    <property type="evidence" value="ECO:0007669"/>
    <property type="project" value="UniProtKB-KW"/>
</dbReference>
<keyword evidence="3" id="KW-0540">Nuclease</keyword>
<evidence type="ECO:0000256" key="1">
    <source>
        <dbReference type="ARBA" id="ARBA00006847"/>
    </source>
</evidence>